<accession>A0A9N9I3P8</accession>
<protein>
    <submittedName>
        <fullName evidence="1">13627_t:CDS:1</fullName>
    </submittedName>
</protein>
<evidence type="ECO:0000313" key="1">
    <source>
        <dbReference type="EMBL" id="CAG8719110.1"/>
    </source>
</evidence>
<dbReference type="AlphaFoldDB" id="A0A9N9I3P8"/>
<feature type="non-terminal residue" evidence="1">
    <location>
        <position position="60"/>
    </location>
</feature>
<evidence type="ECO:0000313" key="2">
    <source>
        <dbReference type="Proteomes" id="UP000789570"/>
    </source>
</evidence>
<sequence>FSYIDNQQVKVYKWVNWKLTRCEVYNIYNISWVAKVSIALDICWESLLAFLLCVSLQLSL</sequence>
<gene>
    <name evidence="1" type="ORF">FCALED_LOCUS14303</name>
</gene>
<organism evidence="1 2">
    <name type="scientific">Funneliformis caledonium</name>
    <dbReference type="NCBI Taxonomy" id="1117310"/>
    <lineage>
        <taxon>Eukaryota</taxon>
        <taxon>Fungi</taxon>
        <taxon>Fungi incertae sedis</taxon>
        <taxon>Mucoromycota</taxon>
        <taxon>Glomeromycotina</taxon>
        <taxon>Glomeromycetes</taxon>
        <taxon>Glomerales</taxon>
        <taxon>Glomeraceae</taxon>
        <taxon>Funneliformis</taxon>
    </lineage>
</organism>
<proteinExistence type="predicted"/>
<reference evidence="1" key="1">
    <citation type="submission" date="2021-06" db="EMBL/GenBank/DDBJ databases">
        <authorList>
            <person name="Kallberg Y."/>
            <person name="Tangrot J."/>
            <person name="Rosling A."/>
        </authorList>
    </citation>
    <scope>NUCLEOTIDE SEQUENCE</scope>
    <source>
        <strain evidence="1">UK204</strain>
    </source>
</reference>
<name>A0A9N9I3P8_9GLOM</name>
<keyword evidence="2" id="KW-1185">Reference proteome</keyword>
<comment type="caution">
    <text evidence="1">The sequence shown here is derived from an EMBL/GenBank/DDBJ whole genome shotgun (WGS) entry which is preliminary data.</text>
</comment>
<dbReference type="OrthoDB" id="4062651at2759"/>
<dbReference type="Proteomes" id="UP000789570">
    <property type="component" value="Unassembled WGS sequence"/>
</dbReference>
<dbReference type="EMBL" id="CAJVPQ010009935">
    <property type="protein sequence ID" value="CAG8719110.1"/>
    <property type="molecule type" value="Genomic_DNA"/>
</dbReference>